<organism evidence="2 3">
    <name type="scientific">Rhizophlyctis rosea</name>
    <dbReference type="NCBI Taxonomy" id="64517"/>
    <lineage>
        <taxon>Eukaryota</taxon>
        <taxon>Fungi</taxon>
        <taxon>Fungi incertae sedis</taxon>
        <taxon>Chytridiomycota</taxon>
        <taxon>Chytridiomycota incertae sedis</taxon>
        <taxon>Chytridiomycetes</taxon>
        <taxon>Rhizophlyctidales</taxon>
        <taxon>Rhizophlyctidaceae</taxon>
        <taxon>Rhizophlyctis</taxon>
    </lineage>
</organism>
<protein>
    <submittedName>
        <fullName evidence="2">Uncharacterized protein</fullName>
    </submittedName>
</protein>
<sequence>MLTNQKRPLEDDDIGENGPDPLLSLLHISPSDSTSTPTFYQTHFQRIADSLLNDFVLSIKTPTENIYYRLVEIEFYLRDNIHNHDDPFAHGQPMQSTCGQWYFHRRGNSYVGGSFKGFDLTFGRTYPPNVPSPYYNNISPPATALFRGGILIRSISRVQSFSTAHTLSTSSASLVEGPCKCVETIMKHLDCKTMSVKDLVDTHLNSNISAIPTDNGLLTLVKIPPISPETKKPRLTTNPTTSSPPRSPIYSTPRIGLYLRPSHENLSHRITYVTKPYRFLSLPSKILKTRGVLIAGLYQMLLSTSLPRKSDSESDESVLVRLTGMQKALVGKCLVAYKEGKEDGDPVKFVGDKLGSAEVVCKFVGAVDGWIEKRKEEEGIGEEVE</sequence>
<dbReference type="Proteomes" id="UP001212841">
    <property type="component" value="Unassembled WGS sequence"/>
</dbReference>
<feature type="compositionally biased region" description="Low complexity" evidence="1">
    <location>
        <begin position="235"/>
        <end position="248"/>
    </location>
</feature>
<dbReference type="EMBL" id="JADGJD010000832">
    <property type="protein sequence ID" value="KAJ3048191.1"/>
    <property type="molecule type" value="Genomic_DNA"/>
</dbReference>
<dbReference type="AlphaFoldDB" id="A0AAD5X2B2"/>
<reference evidence="2" key="1">
    <citation type="submission" date="2020-05" db="EMBL/GenBank/DDBJ databases">
        <title>Phylogenomic resolution of chytrid fungi.</title>
        <authorList>
            <person name="Stajich J.E."/>
            <person name="Amses K."/>
            <person name="Simmons R."/>
            <person name="Seto K."/>
            <person name="Myers J."/>
            <person name="Bonds A."/>
            <person name="Quandt C.A."/>
            <person name="Barry K."/>
            <person name="Liu P."/>
            <person name="Grigoriev I."/>
            <person name="Longcore J.E."/>
            <person name="James T.Y."/>
        </authorList>
    </citation>
    <scope>NUCLEOTIDE SEQUENCE</scope>
    <source>
        <strain evidence="2">JEL0318</strain>
    </source>
</reference>
<keyword evidence="3" id="KW-1185">Reference proteome</keyword>
<evidence type="ECO:0000256" key="1">
    <source>
        <dbReference type="SAM" id="MobiDB-lite"/>
    </source>
</evidence>
<proteinExistence type="predicted"/>
<evidence type="ECO:0000313" key="3">
    <source>
        <dbReference type="Proteomes" id="UP001212841"/>
    </source>
</evidence>
<feature type="region of interest" description="Disordered" evidence="1">
    <location>
        <begin position="228"/>
        <end position="248"/>
    </location>
</feature>
<comment type="caution">
    <text evidence="2">The sequence shown here is derived from an EMBL/GenBank/DDBJ whole genome shotgun (WGS) entry which is preliminary data.</text>
</comment>
<accession>A0AAD5X2B2</accession>
<name>A0AAD5X2B2_9FUNG</name>
<evidence type="ECO:0000313" key="2">
    <source>
        <dbReference type="EMBL" id="KAJ3048191.1"/>
    </source>
</evidence>
<gene>
    <name evidence="2" type="ORF">HK097_010798</name>
</gene>